<reference evidence="1 2" key="1">
    <citation type="journal article" date="2021" name="Arch. Microbiol.">
        <title>Harenicola maris gen. nov., sp. nov. isolated from the Sea of Japan shallow sediments.</title>
        <authorList>
            <person name="Romanenko L.A."/>
            <person name="Kurilenko V.V."/>
            <person name="Chernysheva N.Y."/>
            <person name="Tekutyeva L.A."/>
            <person name="Velansky P.V."/>
            <person name="Svetashev V.I."/>
            <person name="Isaeva M.P."/>
        </authorList>
    </citation>
    <scope>NUCLEOTIDE SEQUENCE [LARGE SCALE GENOMIC DNA]</scope>
    <source>
        <strain evidence="1 2">KMM 3653</strain>
    </source>
</reference>
<accession>A0AAP2CK48</accession>
<keyword evidence="2" id="KW-1185">Reference proteome</keyword>
<dbReference type="Gene3D" id="3.40.630.30">
    <property type="match status" value="1"/>
</dbReference>
<name>A0AAP2CK48_9RHOB</name>
<evidence type="ECO:0000313" key="1">
    <source>
        <dbReference type="EMBL" id="MBT0955924.1"/>
    </source>
</evidence>
<comment type="caution">
    <text evidence="1">The sequence shown here is derived from an EMBL/GenBank/DDBJ whole genome shotgun (WGS) entry which is preliminary data.</text>
</comment>
<dbReference type="AlphaFoldDB" id="A0AAP2CK48"/>
<dbReference type="InterPro" id="IPR016181">
    <property type="entry name" value="Acyl_CoA_acyltransferase"/>
</dbReference>
<dbReference type="Proteomes" id="UP001315686">
    <property type="component" value="Unassembled WGS sequence"/>
</dbReference>
<protein>
    <recommendedName>
        <fullName evidence="3">N-acetyltransferase domain-containing protein</fullName>
    </recommendedName>
</protein>
<dbReference type="RefSeq" id="WP_327792144.1">
    <property type="nucleotide sequence ID" value="NZ_JADQAZ010000001.1"/>
</dbReference>
<dbReference type="EMBL" id="JADQAZ010000001">
    <property type="protein sequence ID" value="MBT0955924.1"/>
    <property type="molecule type" value="Genomic_DNA"/>
</dbReference>
<gene>
    <name evidence="1" type="ORF">IV417_00875</name>
</gene>
<evidence type="ECO:0000313" key="2">
    <source>
        <dbReference type="Proteomes" id="UP001315686"/>
    </source>
</evidence>
<evidence type="ECO:0008006" key="3">
    <source>
        <dbReference type="Google" id="ProtNLM"/>
    </source>
</evidence>
<dbReference type="SUPFAM" id="SSF55729">
    <property type="entry name" value="Acyl-CoA N-acyltransferases (Nat)"/>
    <property type="match status" value="1"/>
</dbReference>
<sequence>MTQVFEHGGARAKLYWPGPLWGALPCACIGNWSCPDAATGAALLATIEAAAKAQGAKALLGPMDGDTWHSYRLVSETDGTPPFLMEPTSKPYDMQAFETAGFNPIEQYFSARAPIAAGLADSPPAIPGLTLTQWDGTDPEGHFAMVHDLSTRAFAGNLFYTPIPRETFVQMYMPFVPMLRPEMVLFARDDTGALAGFLFGVPNYAEGPETKTAILKTYAGLARGVGRHLVHRFHTACADQGFTQVIHGLIHDDNRSAERSRQAGGEIFRRYALMGKRL</sequence>
<organism evidence="1 2">
    <name type="scientific">Harenicola maris</name>
    <dbReference type="NCBI Taxonomy" id="2841044"/>
    <lineage>
        <taxon>Bacteria</taxon>
        <taxon>Pseudomonadati</taxon>
        <taxon>Pseudomonadota</taxon>
        <taxon>Alphaproteobacteria</taxon>
        <taxon>Rhodobacterales</taxon>
        <taxon>Paracoccaceae</taxon>
        <taxon>Harenicola</taxon>
    </lineage>
</organism>
<proteinExistence type="predicted"/>